<dbReference type="OrthoDB" id="7355875at2"/>
<dbReference type="EMBL" id="LPXN01000011">
    <property type="protein sequence ID" value="KZD12637.1"/>
    <property type="molecule type" value="Genomic_DNA"/>
</dbReference>
<evidence type="ECO:0000313" key="2">
    <source>
        <dbReference type="Proteomes" id="UP000076400"/>
    </source>
</evidence>
<keyword evidence="2" id="KW-1185">Reference proteome</keyword>
<dbReference type="RefSeq" id="WP_067551719.1">
    <property type="nucleotide sequence ID" value="NZ_LPXN01000011.1"/>
</dbReference>
<evidence type="ECO:0000313" key="1">
    <source>
        <dbReference type="EMBL" id="KZD12637.1"/>
    </source>
</evidence>
<gene>
    <name evidence="1" type="ORF">AUP43_15825</name>
</gene>
<accession>A0A154WGK0</accession>
<protein>
    <submittedName>
        <fullName evidence="1">Uncharacterized protein</fullName>
    </submittedName>
</protein>
<dbReference type="AlphaFoldDB" id="A0A154WGK0"/>
<name>A0A154WGK0_9PROT</name>
<proteinExistence type="predicted"/>
<dbReference type="Proteomes" id="UP000076400">
    <property type="component" value="Unassembled WGS sequence"/>
</dbReference>
<reference evidence="1 2" key="1">
    <citation type="submission" date="2015-12" db="EMBL/GenBank/DDBJ databases">
        <title>Genome sequence of Oceanibaculum pacificum MCCC 1A02656.</title>
        <authorList>
            <person name="Lu L."/>
            <person name="Lai Q."/>
            <person name="Shao Z."/>
            <person name="Qian P."/>
        </authorList>
    </citation>
    <scope>NUCLEOTIDE SEQUENCE [LARGE SCALE GENOMIC DNA]</scope>
    <source>
        <strain evidence="1 2">MCCC 1A02656</strain>
    </source>
</reference>
<sequence length="242" mass="25789">MAINSIGGMTLPLATSQAGASQTTGKTALQQTRAGAPEQFLVRSTTGASAPTFGFIIDQRDEQSIRSQLRETLSTYFKIFYKRDSEANAAIDRTLGGMEGLIDRAVSDKNFTGFDLRLAQVATNYGDSSGSFASVQGIGLEIGLAKDGKVSVDDTELVDIQGRGIDLTKEQLAAGFQSARYERSENPSGAAAAGMPDQRLQNAIDQLRQTQDALRDFRNGDANALKPLIDRYLGGAGLTINA</sequence>
<comment type="caution">
    <text evidence="1">The sequence shown here is derived from an EMBL/GenBank/DDBJ whole genome shotgun (WGS) entry which is preliminary data.</text>
</comment>
<dbReference type="STRING" id="580166.AUP43_15825"/>
<organism evidence="1 2">
    <name type="scientific">Oceanibaculum pacificum</name>
    <dbReference type="NCBI Taxonomy" id="580166"/>
    <lineage>
        <taxon>Bacteria</taxon>
        <taxon>Pseudomonadati</taxon>
        <taxon>Pseudomonadota</taxon>
        <taxon>Alphaproteobacteria</taxon>
        <taxon>Rhodospirillales</taxon>
        <taxon>Oceanibaculaceae</taxon>
        <taxon>Oceanibaculum</taxon>
    </lineage>
</organism>